<evidence type="ECO:0000256" key="14">
    <source>
        <dbReference type="SAM" id="Phobius"/>
    </source>
</evidence>
<gene>
    <name evidence="13 15" type="primary">lpxK</name>
    <name evidence="15" type="ORF">EIC27_04600</name>
</gene>
<evidence type="ECO:0000256" key="8">
    <source>
        <dbReference type="ARBA" id="ARBA00022741"/>
    </source>
</evidence>
<evidence type="ECO:0000256" key="1">
    <source>
        <dbReference type="ARBA" id="ARBA00002274"/>
    </source>
</evidence>
<evidence type="ECO:0000256" key="13">
    <source>
        <dbReference type="HAMAP-Rule" id="MF_00409"/>
    </source>
</evidence>
<feature type="transmembrane region" description="Helical" evidence="14">
    <location>
        <begin position="15"/>
        <end position="36"/>
    </location>
</feature>
<comment type="function">
    <text evidence="1 13">Transfers the gamma-phosphate of ATP to the 4'-position of a tetraacyldisaccharide 1-phosphate intermediate (termed DS-1-P) to form tetraacyldisaccharide 1,4'-bis-phosphate (lipid IVA).</text>
</comment>
<dbReference type="GO" id="GO:0009029">
    <property type="term" value="F:lipid-A 4'-kinase activity"/>
    <property type="evidence" value="ECO:0007669"/>
    <property type="project" value="UniProtKB-UniRule"/>
</dbReference>
<dbReference type="EMBL" id="RXFM01000060">
    <property type="protein sequence ID" value="RST64698.1"/>
    <property type="molecule type" value="Genomic_DNA"/>
</dbReference>
<dbReference type="Pfam" id="PF02606">
    <property type="entry name" value="LpxK"/>
    <property type="match status" value="1"/>
</dbReference>
<name>A0A3S0FM83_9RICK</name>
<evidence type="ECO:0000256" key="6">
    <source>
        <dbReference type="ARBA" id="ARBA00022556"/>
    </source>
</evidence>
<keyword evidence="14" id="KW-1133">Transmembrane helix</keyword>
<evidence type="ECO:0000256" key="5">
    <source>
        <dbReference type="ARBA" id="ARBA00022516"/>
    </source>
</evidence>
<dbReference type="GO" id="GO:0009245">
    <property type="term" value="P:lipid A biosynthetic process"/>
    <property type="evidence" value="ECO:0007669"/>
    <property type="project" value="UniProtKB-UniRule"/>
</dbReference>
<dbReference type="GO" id="GO:0005886">
    <property type="term" value="C:plasma membrane"/>
    <property type="evidence" value="ECO:0007669"/>
    <property type="project" value="TreeGrafter"/>
</dbReference>
<evidence type="ECO:0000313" key="16">
    <source>
        <dbReference type="Proteomes" id="UP000279470"/>
    </source>
</evidence>
<evidence type="ECO:0000313" key="15">
    <source>
        <dbReference type="EMBL" id="RST64698.1"/>
    </source>
</evidence>
<evidence type="ECO:0000256" key="10">
    <source>
        <dbReference type="ARBA" id="ARBA00022840"/>
    </source>
</evidence>
<dbReference type="GO" id="GO:0005524">
    <property type="term" value="F:ATP binding"/>
    <property type="evidence" value="ECO:0007669"/>
    <property type="project" value="UniProtKB-UniRule"/>
</dbReference>
<evidence type="ECO:0000256" key="11">
    <source>
        <dbReference type="ARBA" id="ARBA00023098"/>
    </source>
</evidence>
<evidence type="ECO:0000256" key="4">
    <source>
        <dbReference type="ARBA" id="ARBA00016436"/>
    </source>
</evidence>
<dbReference type="NCBIfam" id="TIGR00682">
    <property type="entry name" value="lpxK"/>
    <property type="match status" value="1"/>
</dbReference>
<accession>A0A3S0FM83</accession>
<dbReference type="OrthoDB" id="9766423at2"/>
<keyword evidence="6 13" id="KW-0441">Lipid A biosynthesis</keyword>
<dbReference type="PANTHER" id="PTHR42724:SF1">
    <property type="entry name" value="TETRAACYLDISACCHARIDE 4'-KINASE, MITOCHONDRIAL-RELATED"/>
    <property type="match status" value="1"/>
</dbReference>
<evidence type="ECO:0000256" key="3">
    <source>
        <dbReference type="ARBA" id="ARBA00012071"/>
    </source>
</evidence>
<keyword evidence="14" id="KW-0472">Membrane</keyword>
<organism evidence="15 16">
    <name type="scientific">Candidatus Aquarickettsia rohweri</name>
    <dbReference type="NCBI Taxonomy" id="2602574"/>
    <lineage>
        <taxon>Bacteria</taxon>
        <taxon>Pseudomonadati</taxon>
        <taxon>Pseudomonadota</taxon>
        <taxon>Alphaproteobacteria</taxon>
        <taxon>Rickettsiales</taxon>
        <taxon>Candidatus Midichloriaceae</taxon>
        <taxon>Candidatus Aquarickettsia</taxon>
    </lineage>
</organism>
<comment type="catalytic activity">
    <reaction evidence="13">
        <text>a lipid A disaccharide + ATP = a lipid IVA + ADP + H(+)</text>
        <dbReference type="Rhea" id="RHEA:67840"/>
        <dbReference type="ChEBI" id="CHEBI:15378"/>
        <dbReference type="ChEBI" id="CHEBI:30616"/>
        <dbReference type="ChEBI" id="CHEBI:176343"/>
        <dbReference type="ChEBI" id="CHEBI:176425"/>
        <dbReference type="ChEBI" id="CHEBI:456216"/>
        <dbReference type="EC" id="2.7.1.130"/>
    </reaction>
</comment>
<keyword evidence="5 13" id="KW-0444">Lipid biosynthesis</keyword>
<dbReference type="InterPro" id="IPR027417">
    <property type="entry name" value="P-loop_NTPase"/>
</dbReference>
<evidence type="ECO:0000256" key="7">
    <source>
        <dbReference type="ARBA" id="ARBA00022679"/>
    </source>
</evidence>
<dbReference type="InterPro" id="IPR003758">
    <property type="entry name" value="LpxK"/>
</dbReference>
<dbReference type="EC" id="2.7.1.130" evidence="3 13"/>
<protein>
    <recommendedName>
        <fullName evidence="4 13">Tetraacyldisaccharide 4'-kinase</fullName>
        <ecNumber evidence="3 13">2.7.1.130</ecNumber>
    </recommendedName>
    <alternativeName>
        <fullName evidence="12 13">Lipid A 4'-kinase</fullName>
    </alternativeName>
</protein>
<keyword evidence="7 13" id="KW-0808">Transferase</keyword>
<keyword evidence="9 13" id="KW-0418">Kinase</keyword>
<dbReference type="GO" id="GO:0009244">
    <property type="term" value="P:lipopolysaccharide core region biosynthetic process"/>
    <property type="evidence" value="ECO:0007669"/>
    <property type="project" value="TreeGrafter"/>
</dbReference>
<feature type="binding site" evidence="13">
    <location>
        <begin position="61"/>
        <end position="68"/>
    </location>
    <ligand>
        <name>ATP</name>
        <dbReference type="ChEBI" id="CHEBI:30616"/>
    </ligand>
</feature>
<comment type="caution">
    <text evidence="15">The sequence shown here is derived from an EMBL/GenBank/DDBJ whole genome shotgun (WGS) entry which is preliminary data.</text>
</comment>
<evidence type="ECO:0000256" key="9">
    <source>
        <dbReference type="ARBA" id="ARBA00022777"/>
    </source>
</evidence>
<reference evidence="16" key="1">
    <citation type="submission" date="2018-11" db="EMBL/GenBank/DDBJ databases">
        <title>Phylogenetic, genomic, and biogeographic characterization of a novel and ubiquitous marine invertebrate-associated Rickettsiales parasite, Candidatus Marinoinvertebrata rohwerii, gen. nov., sp. nov.</title>
        <authorList>
            <person name="Klinges J.G."/>
            <person name="Rosales S.M."/>
            <person name="Mcminds R."/>
            <person name="Shaver E.C."/>
            <person name="Shantz A."/>
            <person name="Peters E.C."/>
            <person name="Burkepile D.E."/>
            <person name="Silliman B.R."/>
            <person name="Vega Thurber R.L."/>
        </authorList>
    </citation>
    <scope>NUCLEOTIDE SEQUENCE [LARGE SCALE GENOMIC DNA]</scope>
    <source>
        <strain evidence="16">a_cerv_44</strain>
    </source>
</reference>
<comment type="similarity">
    <text evidence="13">Belongs to the LpxK family.</text>
</comment>
<keyword evidence="16" id="KW-1185">Reference proteome</keyword>
<evidence type="ECO:0000256" key="2">
    <source>
        <dbReference type="ARBA" id="ARBA00004870"/>
    </source>
</evidence>
<dbReference type="PANTHER" id="PTHR42724">
    <property type="entry name" value="TETRAACYLDISACCHARIDE 4'-KINASE"/>
    <property type="match status" value="1"/>
</dbReference>
<proteinExistence type="inferred from homology"/>
<keyword evidence="14" id="KW-0812">Transmembrane</keyword>
<keyword evidence="10 13" id="KW-0067">ATP-binding</keyword>
<dbReference type="HAMAP" id="MF_00409">
    <property type="entry name" value="LpxK"/>
    <property type="match status" value="1"/>
</dbReference>
<dbReference type="Proteomes" id="UP000279470">
    <property type="component" value="Unassembled WGS sequence"/>
</dbReference>
<dbReference type="AlphaFoldDB" id="A0A3S0FM83"/>
<keyword evidence="8 13" id="KW-0547">Nucleotide-binding</keyword>
<dbReference type="UniPathway" id="UPA00359">
    <property type="reaction ID" value="UER00482"/>
</dbReference>
<sequence>MNLTDKLANYIQNFLWSKVSLINYMLLPLSILYSLIRNLRYYFYQTPIKFNSKIICVGNSISGGAGKTPIVIRLAELLSQNTKLKIAVVAKGYKGNLSNNSNAIKVSLNKHTCKEVGDEALLIAKHFPVYISNKRKLAIELAQKDGAETIILDDGFQNNSINKDISILAINNRIFNHDANNLLIPAGPLRESLKTSIRKADIIITSGKNTALRKNFNLSDKLLFFQNTIIKNPEEISGKKFILLCGIAQPERVVKTAKNLKANILKSYLFPDHYNFSSQELESLYKEATKFHCNILTTKKDFVRIDKKFHKLTTVIDYAVEINDEKKLIKKILTL</sequence>
<keyword evidence="11 13" id="KW-0443">Lipid metabolism</keyword>
<evidence type="ECO:0000256" key="12">
    <source>
        <dbReference type="ARBA" id="ARBA00029757"/>
    </source>
</evidence>
<comment type="pathway">
    <text evidence="2 13">Glycolipid biosynthesis; lipid IV(A) biosynthesis; lipid IV(A) from (3R)-3-hydroxytetradecanoyl-[acyl-carrier-protein] and UDP-N-acetyl-alpha-D-glucosamine: step 6/6.</text>
</comment>
<dbReference type="SUPFAM" id="SSF52540">
    <property type="entry name" value="P-loop containing nucleoside triphosphate hydrolases"/>
    <property type="match status" value="1"/>
</dbReference>